<gene>
    <name evidence="1" type="ORF">HID58_086632</name>
</gene>
<dbReference type="Proteomes" id="UP000824890">
    <property type="component" value="Unassembled WGS sequence"/>
</dbReference>
<protein>
    <recommendedName>
        <fullName evidence="3">NAC domain-containing protein</fullName>
    </recommendedName>
</protein>
<accession>A0ABQ7XTL5</accession>
<dbReference type="PANTHER" id="PTHR31124:SF11">
    <property type="entry name" value="NAC DOMAIN-CONTAINING PROTEIN"/>
    <property type="match status" value="1"/>
</dbReference>
<sequence>MDDNDFNAISRFLVERQRIRRGNSSLSNWVVDLFRKNPRYICDPSNPQFAMESRGFSSSANSESLESTGVRRVWVMEEYTLPKDWGKEECYVFTKVTCMFQAELNILLDKHFSRLCVSRGTKSWKSTIPKEQLSLPVYGVALASVERQDRYYADTIMKSWGPKWPTYATNDVYSKFPSDLVDFKDPKSSTNGYCFYVNKFDAGVETCEWLMTPQDEDRMIYSKVTGKIVGKVRTFTCLESVSREEEMVSWVMEEYSVLMNMKKGKVICVIKQGRYNR</sequence>
<evidence type="ECO:0000313" key="1">
    <source>
        <dbReference type="EMBL" id="KAH0858371.1"/>
    </source>
</evidence>
<reference evidence="1 2" key="1">
    <citation type="submission" date="2021-05" db="EMBL/GenBank/DDBJ databases">
        <title>Genome Assembly of Synthetic Allotetraploid Brassica napus Reveals Homoeologous Exchanges between Subgenomes.</title>
        <authorList>
            <person name="Davis J.T."/>
        </authorList>
    </citation>
    <scope>NUCLEOTIDE SEQUENCE [LARGE SCALE GENOMIC DNA]</scope>
    <source>
        <strain evidence="2">cv. Da-Ae</strain>
        <tissue evidence="1">Seedling</tissue>
    </source>
</reference>
<evidence type="ECO:0000313" key="2">
    <source>
        <dbReference type="Proteomes" id="UP000824890"/>
    </source>
</evidence>
<name>A0ABQ7XTL5_BRANA</name>
<evidence type="ECO:0008006" key="3">
    <source>
        <dbReference type="Google" id="ProtNLM"/>
    </source>
</evidence>
<dbReference type="SUPFAM" id="SSF101941">
    <property type="entry name" value="NAC domain"/>
    <property type="match status" value="1"/>
</dbReference>
<proteinExistence type="predicted"/>
<dbReference type="PANTHER" id="PTHR31124">
    <property type="entry name" value="APICAL MERISTEM FORMATION PROTEIN-RELATED-RELATED"/>
    <property type="match status" value="1"/>
</dbReference>
<organism evidence="1 2">
    <name type="scientific">Brassica napus</name>
    <name type="common">Rape</name>
    <dbReference type="NCBI Taxonomy" id="3708"/>
    <lineage>
        <taxon>Eukaryota</taxon>
        <taxon>Viridiplantae</taxon>
        <taxon>Streptophyta</taxon>
        <taxon>Embryophyta</taxon>
        <taxon>Tracheophyta</taxon>
        <taxon>Spermatophyta</taxon>
        <taxon>Magnoliopsida</taxon>
        <taxon>eudicotyledons</taxon>
        <taxon>Gunneridae</taxon>
        <taxon>Pentapetalae</taxon>
        <taxon>rosids</taxon>
        <taxon>malvids</taxon>
        <taxon>Brassicales</taxon>
        <taxon>Brassicaceae</taxon>
        <taxon>Brassiceae</taxon>
        <taxon>Brassica</taxon>
    </lineage>
</organism>
<keyword evidence="2" id="KW-1185">Reference proteome</keyword>
<comment type="caution">
    <text evidence="1">The sequence shown here is derived from an EMBL/GenBank/DDBJ whole genome shotgun (WGS) entry which is preliminary data.</text>
</comment>
<dbReference type="InterPro" id="IPR036093">
    <property type="entry name" value="NAC_dom_sf"/>
</dbReference>
<dbReference type="EMBL" id="JAGKQM010000019">
    <property type="protein sequence ID" value="KAH0858371.1"/>
    <property type="molecule type" value="Genomic_DNA"/>
</dbReference>